<feature type="transmembrane region" description="Helical" evidence="19">
    <location>
        <begin position="308"/>
        <end position="332"/>
    </location>
</feature>
<evidence type="ECO:0000256" key="14">
    <source>
        <dbReference type="ARBA" id="ARBA00022989"/>
    </source>
</evidence>
<feature type="domain" description="AIG1-type G" evidence="20">
    <location>
        <begin position="58"/>
        <end position="180"/>
    </location>
</feature>
<dbReference type="GO" id="GO:0046872">
    <property type="term" value="F:metal ion binding"/>
    <property type="evidence" value="ECO:0007669"/>
    <property type="project" value="UniProtKB-KW"/>
</dbReference>
<evidence type="ECO:0000256" key="10">
    <source>
        <dbReference type="ARBA" id="ARBA00022801"/>
    </source>
</evidence>
<keyword evidence="8" id="KW-0479">Metal-binding</keyword>
<keyword evidence="5" id="KW-0150">Chloroplast</keyword>
<evidence type="ECO:0000256" key="11">
    <source>
        <dbReference type="ARBA" id="ARBA00022805"/>
    </source>
</evidence>
<dbReference type="PANTHER" id="PTHR10903:SF135">
    <property type="entry name" value="TRANSLOCASE OF CHLOROPLAST 120, CHLOROPLASTIC-RELATED"/>
    <property type="match status" value="1"/>
</dbReference>
<evidence type="ECO:0000256" key="19">
    <source>
        <dbReference type="SAM" id="Phobius"/>
    </source>
</evidence>
<keyword evidence="9" id="KW-0547">Nucleotide-binding</keyword>
<dbReference type="InParanoid" id="A0A1X7TYS3"/>
<dbReference type="OrthoDB" id="425923at2759"/>
<sequence length="347" mass="37279">MATPEGPTKVNTSIQSDEQDTEQGPTEISASIQDFNESQEWKTEAAKKRLSQREEPVNMLVIGPTGAGKSTLINALLGNTVAKVGHGAASVQSGVEVHEGKHEGIQLRVYDTTGFSDTRGKSGNSIVREIAQSNKFDLILICIRMDSRADEKVKDMFAVLAANIKKEMWDRSVIVLTFANAFLQLKNIRKEPNQADIIRSEIKYFKGHIQGFFSSTLKNEAIDEIPFCIAGDDDELKLPTTHDWIKNLWNQCVRRSSEDARSFLQSLAKFRMTLISAGPIYGGTAAGAVVGGAIGGAVGTVLPVTGNIVGAAAGAVIGAGVGATISGVALAVKRKKKEQPPDTKQKK</sequence>
<dbReference type="InterPro" id="IPR006703">
    <property type="entry name" value="G_AIG1"/>
</dbReference>
<keyword evidence="14 19" id="KW-1133">Transmembrane helix</keyword>
<evidence type="ECO:0000256" key="9">
    <source>
        <dbReference type="ARBA" id="ARBA00022741"/>
    </source>
</evidence>
<dbReference type="GO" id="GO:0016787">
    <property type="term" value="F:hydrolase activity"/>
    <property type="evidence" value="ECO:0007669"/>
    <property type="project" value="UniProtKB-KW"/>
</dbReference>
<dbReference type="InterPro" id="IPR045058">
    <property type="entry name" value="GIMA/IAN/Toc"/>
</dbReference>
<evidence type="ECO:0000256" key="17">
    <source>
        <dbReference type="ARBA" id="ARBA00024013"/>
    </source>
</evidence>
<evidence type="ECO:0000256" key="6">
    <source>
        <dbReference type="ARBA" id="ARBA00022640"/>
    </source>
</evidence>
<feature type="region of interest" description="Disordered" evidence="18">
    <location>
        <begin position="1"/>
        <end position="40"/>
    </location>
</feature>
<keyword evidence="11" id="KW-1002">Plastid outer membrane</keyword>
<accession>A0A1X7TYS3</accession>
<evidence type="ECO:0000256" key="4">
    <source>
        <dbReference type="ARBA" id="ARBA00022448"/>
    </source>
</evidence>
<keyword evidence="12" id="KW-0460">Magnesium</keyword>
<dbReference type="AlphaFoldDB" id="A0A1X7TYS3"/>
<dbReference type="Gene3D" id="3.40.50.300">
    <property type="entry name" value="P-loop containing nucleotide triphosphate hydrolases"/>
    <property type="match status" value="1"/>
</dbReference>
<evidence type="ECO:0000256" key="7">
    <source>
        <dbReference type="ARBA" id="ARBA00022692"/>
    </source>
</evidence>
<reference evidence="21" key="1">
    <citation type="submission" date="2017-05" db="UniProtKB">
        <authorList>
            <consortium name="EnsemblMetazoa"/>
        </authorList>
    </citation>
    <scope>IDENTIFICATION</scope>
</reference>
<evidence type="ECO:0000256" key="15">
    <source>
        <dbReference type="ARBA" id="ARBA00023134"/>
    </source>
</evidence>
<organism evidence="21">
    <name type="scientific">Amphimedon queenslandica</name>
    <name type="common">Sponge</name>
    <dbReference type="NCBI Taxonomy" id="400682"/>
    <lineage>
        <taxon>Eukaryota</taxon>
        <taxon>Metazoa</taxon>
        <taxon>Porifera</taxon>
        <taxon>Demospongiae</taxon>
        <taxon>Heteroscleromorpha</taxon>
        <taxon>Haplosclerida</taxon>
        <taxon>Niphatidae</taxon>
        <taxon>Amphimedon</taxon>
    </lineage>
</organism>
<dbReference type="GO" id="GO:0005525">
    <property type="term" value="F:GTP binding"/>
    <property type="evidence" value="ECO:0007669"/>
    <property type="project" value="UniProtKB-KW"/>
</dbReference>
<feature type="transmembrane region" description="Helical" evidence="19">
    <location>
        <begin position="280"/>
        <end position="302"/>
    </location>
</feature>
<keyword evidence="13" id="KW-0653">Protein transport</keyword>
<dbReference type="Pfam" id="PF04548">
    <property type="entry name" value="AIG1"/>
    <property type="match status" value="1"/>
</dbReference>
<keyword evidence="10" id="KW-0378">Hydrolase</keyword>
<feature type="compositionally biased region" description="Polar residues" evidence="18">
    <location>
        <begin position="9"/>
        <end position="38"/>
    </location>
</feature>
<evidence type="ECO:0000256" key="1">
    <source>
        <dbReference type="ARBA" id="ARBA00001946"/>
    </source>
</evidence>
<evidence type="ECO:0000256" key="13">
    <source>
        <dbReference type="ARBA" id="ARBA00022927"/>
    </source>
</evidence>
<dbReference type="SUPFAM" id="SSF52540">
    <property type="entry name" value="P-loop containing nucleoside triphosphate hydrolases"/>
    <property type="match status" value="1"/>
</dbReference>
<keyword evidence="6" id="KW-0934">Plastid</keyword>
<dbReference type="eggNOG" id="ENOG502RVN1">
    <property type="taxonomic scope" value="Eukaryota"/>
</dbReference>
<evidence type="ECO:0000256" key="12">
    <source>
        <dbReference type="ARBA" id="ARBA00022842"/>
    </source>
</evidence>
<protein>
    <recommendedName>
        <fullName evidence="20">AIG1-type G domain-containing protein</fullName>
    </recommendedName>
</protein>
<evidence type="ECO:0000256" key="8">
    <source>
        <dbReference type="ARBA" id="ARBA00022723"/>
    </source>
</evidence>
<dbReference type="PANTHER" id="PTHR10903">
    <property type="entry name" value="GTPASE, IMAP FAMILY MEMBER-RELATED"/>
    <property type="match status" value="1"/>
</dbReference>
<evidence type="ECO:0000313" key="21">
    <source>
        <dbReference type="EnsemblMetazoa" id="Aqu2.1.20664_001"/>
    </source>
</evidence>
<comment type="subcellular location">
    <subcellularLocation>
        <location evidence="2">Membrane</location>
        <topology evidence="2">Single-pass membrane protein</topology>
    </subcellularLocation>
    <subcellularLocation>
        <location evidence="17">Plastid</location>
        <location evidence="17">Chloroplast outer membrane</location>
    </subcellularLocation>
</comment>
<evidence type="ECO:0000256" key="18">
    <source>
        <dbReference type="SAM" id="MobiDB-lite"/>
    </source>
</evidence>
<evidence type="ECO:0000256" key="5">
    <source>
        <dbReference type="ARBA" id="ARBA00022528"/>
    </source>
</evidence>
<keyword evidence="7 19" id="KW-0812">Transmembrane</keyword>
<dbReference type="EnsemblMetazoa" id="Aqu2.1.20664_001">
    <property type="protein sequence ID" value="Aqu2.1.20664_001"/>
    <property type="gene ID" value="Aqu2.1.20664"/>
</dbReference>
<dbReference type="InterPro" id="IPR027417">
    <property type="entry name" value="P-loop_NTPase"/>
</dbReference>
<dbReference type="GO" id="GO:0016020">
    <property type="term" value="C:membrane"/>
    <property type="evidence" value="ECO:0007669"/>
    <property type="project" value="UniProtKB-SubCell"/>
</dbReference>
<comment type="cofactor">
    <cofactor evidence="1">
        <name>Mg(2+)</name>
        <dbReference type="ChEBI" id="CHEBI:18420"/>
    </cofactor>
</comment>
<proteinExistence type="inferred from homology"/>
<evidence type="ECO:0000256" key="2">
    <source>
        <dbReference type="ARBA" id="ARBA00004167"/>
    </source>
</evidence>
<evidence type="ECO:0000259" key="20">
    <source>
        <dbReference type="Pfam" id="PF04548"/>
    </source>
</evidence>
<name>A0A1X7TYS3_AMPQE</name>
<dbReference type="GO" id="GO:0015031">
    <property type="term" value="P:protein transport"/>
    <property type="evidence" value="ECO:0007669"/>
    <property type="project" value="UniProtKB-KW"/>
</dbReference>
<evidence type="ECO:0000256" key="16">
    <source>
        <dbReference type="ARBA" id="ARBA00023136"/>
    </source>
</evidence>
<keyword evidence="4" id="KW-0813">Transport</keyword>
<evidence type="ECO:0000256" key="3">
    <source>
        <dbReference type="ARBA" id="ARBA00008535"/>
    </source>
</evidence>
<keyword evidence="16 19" id="KW-0472">Membrane</keyword>
<comment type="similarity">
    <text evidence="3">Belongs to the TRAFAC class TrmE-Era-EngA-EngB-Septin-like GTPase superfamily. AIG1/Toc34/Toc159-like paraseptin GTPase family. IAN subfamily.</text>
</comment>
<keyword evidence="15" id="KW-0342">GTP-binding</keyword>